<sequence length="446" mass="46874">MRRPVLHLTVLAFFLSAVALAAGTPEITAASNYYKAQSDNVLQQYLSGFMGENPFDALFGSGSALTNSIMYTIWITIAEAIAVLGFARGVAALQFTDGDAMRQFNRLAGRFLITGALIATAYSPASWSISSVATSTVRGSYAFGLTTFGGTFKGKLGEAQGSFTDMLGATVVVGSTLVLPQAGGAMKAGSAALAKTFAKDGSRVVAARESAAAASTGLKAAGTKVVGFVMEKLGGMFTALHYFLSGYGTLITAAGWLTVLILVGVPLGLALLNWEETRVLWTMFGTWVGVMVGLMLMPLILVGAIDTALVQPSRSMKYYTEHLGWAAREQQQLADKANQQTVTRMDTMLASCKNAKDVDPANIDSNPCQKVVNMGALASFTDWMQTTAFTKIADAVTGVLADIADTFVSFGVMVMRLLIGVILAGVLMFGVPVAAIGMFSGVAVRK</sequence>
<keyword evidence="4" id="KW-1185">Reference proteome</keyword>
<evidence type="ECO:0000313" key="4">
    <source>
        <dbReference type="Proteomes" id="UP000236379"/>
    </source>
</evidence>
<evidence type="ECO:0000313" key="3">
    <source>
        <dbReference type="EMBL" id="PNY79225.1"/>
    </source>
</evidence>
<feature type="transmembrane region" description="Helical" evidence="1">
    <location>
        <begin position="250"/>
        <end position="272"/>
    </location>
</feature>
<feature type="signal peptide" evidence="2">
    <location>
        <begin position="1"/>
        <end position="21"/>
    </location>
</feature>
<dbReference type="Proteomes" id="UP000236379">
    <property type="component" value="Unassembled WGS sequence"/>
</dbReference>
<comment type="caution">
    <text evidence="3">The sequence shown here is derived from an EMBL/GenBank/DDBJ whole genome shotgun (WGS) entry which is preliminary data.</text>
</comment>
<keyword evidence="1" id="KW-0472">Membrane</keyword>
<accession>A0A2K3URQ5</accession>
<feature type="transmembrane region" description="Helical" evidence="1">
    <location>
        <begin position="107"/>
        <end position="125"/>
    </location>
</feature>
<dbReference type="EMBL" id="PPPD01000005">
    <property type="protein sequence ID" value="PNY79225.1"/>
    <property type="molecule type" value="Genomic_DNA"/>
</dbReference>
<dbReference type="AlphaFoldDB" id="A0A2K3URQ5"/>
<dbReference type="RefSeq" id="WP_103314265.1">
    <property type="nucleotide sequence ID" value="NZ_PPPD01000005.1"/>
</dbReference>
<protein>
    <submittedName>
        <fullName evidence="3">Uncharacterized protein</fullName>
    </submittedName>
</protein>
<evidence type="ECO:0000256" key="2">
    <source>
        <dbReference type="SAM" id="SignalP"/>
    </source>
</evidence>
<keyword evidence="2" id="KW-0732">Signal</keyword>
<gene>
    <name evidence="3" type="ORF">CVO96_20120</name>
</gene>
<feature type="chain" id="PRO_5014444275" evidence="2">
    <location>
        <begin position="22"/>
        <end position="446"/>
    </location>
</feature>
<reference evidence="3 4" key="1">
    <citation type="submission" date="2018-01" db="EMBL/GenBank/DDBJ databases">
        <title>Deinococcus koreensis sp. nov., a radiation-resistant bacterium isolated from river water.</title>
        <authorList>
            <person name="Choi A."/>
        </authorList>
    </citation>
    <scope>NUCLEOTIDE SEQUENCE [LARGE SCALE GENOMIC DNA]</scope>
    <source>
        <strain evidence="3 4">SJW1-2</strain>
    </source>
</reference>
<name>A0A2K3URQ5_9DEIO</name>
<dbReference type="OrthoDB" id="69815at2"/>
<evidence type="ECO:0000256" key="1">
    <source>
        <dbReference type="SAM" id="Phobius"/>
    </source>
</evidence>
<proteinExistence type="predicted"/>
<keyword evidence="1" id="KW-0812">Transmembrane</keyword>
<keyword evidence="1" id="KW-1133">Transmembrane helix</keyword>
<feature type="transmembrane region" description="Helical" evidence="1">
    <location>
        <begin position="284"/>
        <end position="305"/>
    </location>
</feature>
<organism evidence="3 4">
    <name type="scientific">Deinococcus koreensis</name>
    <dbReference type="NCBI Taxonomy" id="2054903"/>
    <lineage>
        <taxon>Bacteria</taxon>
        <taxon>Thermotogati</taxon>
        <taxon>Deinococcota</taxon>
        <taxon>Deinococci</taxon>
        <taxon>Deinococcales</taxon>
        <taxon>Deinococcaceae</taxon>
        <taxon>Deinococcus</taxon>
    </lineage>
</organism>
<feature type="transmembrane region" description="Helical" evidence="1">
    <location>
        <begin position="68"/>
        <end position="87"/>
    </location>
</feature>
<feature type="transmembrane region" description="Helical" evidence="1">
    <location>
        <begin position="417"/>
        <end position="444"/>
    </location>
</feature>